<dbReference type="Pfam" id="PF13602">
    <property type="entry name" value="ADH_zinc_N_2"/>
    <property type="match status" value="1"/>
</dbReference>
<dbReference type="SMART" id="SM00829">
    <property type="entry name" value="PKS_ER"/>
    <property type="match status" value="1"/>
</dbReference>
<dbReference type="InterPro" id="IPR020843">
    <property type="entry name" value="ER"/>
</dbReference>
<feature type="domain" description="Enoyl reductase (ER)" evidence="3">
    <location>
        <begin position="10"/>
        <end position="316"/>
    </location>
</feature>
<evidence type="ECO:0000256" key="1">
    <source>
        <dbReference type="ARBA" id="ARBA00022857"/>
    </source>
</evidence>
<dbReference type="SUPFAM" id="SSF50129">
    <property type="entry name" value="GroES-like"/>
    <property type="match status" value="1"/>
</dbReference>
<dbReference type="GO" id="GO:0070402">
    <property type="term" value="F:NADPH binding"/>
    <property type="evidence" value="ECO:0007669"/>
    <property type="project" value="TreeGrafter"/>
</dbReference>
<dbReference type="OrthoDB" id="9792162at2"/>
<sequence length="318" mass="34475">MKAIVLREPGGPSVLKMTDVPTPKVKPGWSLIQVKGFGINRSEIFTRNGWSPTVKLPRILGIEGVGVIAETTDEARLPIGQKVATIMGEMGRNFDGSYAEYMLIPNEQIFAVETQLSWAEFAAIPETYWTAYGSLLNLKLADNDSLLIRGGTSGVGLAAMKLAKAMRTRITVIGTTRRPEKKTEMLANGFDDIILEQAGHVQAGSRQFDKVLELVGSLTLQDSLTLVAKNGILCVTGSLGGVWSSKDFDPMGFVTAGTYLTSFSSSDVTEQTFNDMLQVIEQHHIDVTPTKTFDLAHTADVQAFLDSSDSFGKVVVLP</sequence>
<dbReference type="Proteomes" id="UP000093267">
    <property type="component" value="Chromosome"/>
</dbReference>
<dbReference type="Gene3D" id="3.40.50.720">
    <property type="entry name" value="NAD(P)-binding Rossmann-like Domain"/>
    <property type="match status" value="1"/>
</dbReference>
<dbReference type="InterPro" id="IPR036291">
    <property type="entry name" value="NAD(P)-bd_dom_sf"/>
</dbReference>
<dbReference type="RefSeq" id="WP_065902070.1">
    <property type="nucleotide sequence ID" value="NZ_CP014912.1"/>
</dbReference>
<protein>
    <submittedName>
        <fullName evidence="4">Quinone oxidoreductase</fullName>
    </submittedName>
</protein>
<proteinExistence type="predicted"/>
<evidence type="ECO:0000259" key="3">
    <source>
        <dbReference type="SMART" id="SM00829"/>
    </source>
</evidence>
<keyword evidence="5" id="KW-1185">Reference proteome</keyword>
<keyword evidence="2" id="KW-0560">Oxidoreductase</keyword>
<reference evidence="4 5" key="1">
    <citation type="submission" date="2016-03" db="EMBL/GenBank/DDBJ databases">
        <title>Pediococcus and Lactobacillus from brewery environment - whole genome sequencing and assembly.</title>
        <authorList>
            <person name="Behr J."/>
            <person name="Geissler A.J."/>
            <person name="Vogel R.F."/>
        </authorList>
    </citation>
    <scope>NUCLEOTIDE SEQUENCE [LARGE SCALE GENOMIC DNA]</scope>
    <source>
        <strain evidence="4 5">TMW 1.1995</strain>
    </source>
</reference>
<dbReference type="KEGG" id="lpd:AYR62_15005"/>
<evidence type="ECO:0000313" key="5">
    <source>
        <dbReference type="Proteomes" id="UP000093267"/>
    </source>
</evidence>
<dbReference type="SUPFAM" id="SSF51735">
    <property type="entry name" value="NAD(P)-binding Rossmann-fold domains"/>
    <property type="match status" value="1"/>
</dbReference>
<dbReference type="InterPro" id="IPR011032">
    <property type="entry name" value="GroES-like_sf"/>
</dbReference>
<dbReference type="GO" id="GO:0016651">
    <property type="term" value="F:oxidoreductase activity, acting on NAD(P)H"/>
    <property type="evidence" value="ECO:0007669"/>
    <property type="project" value="TreeGrafter"/>
</dbReference>
<dbReference type="PANTHER" id="PTHR48106">
    <property type="entry name" value="QUINONE OXIDOREDUCTASE PIG3-RELATED"/>
    <property type="match status" value="1"/>
</dbReference>
<gene>
    <name evidence="4" type="ORF">AYR63_05990</name>
</gene>
<evidence type="ECO:0000313" key="4">
    <source>
        <dbReference type="EMBL" id="ANZ66727.1"/>
    </source>
</evidence>
<dbReference type="EMBL" id="CP014924">
    <property type="protein sequence ID" value="ANZ66727.1"/>
    <property type="molecule type" value="Genomic_DNA"/>
</dbReference>
<dbReference type="AlphaFoldDB" id="A0A1B2IXG5"/>
<dbReference type="Pfam" id="PF08240">
    <property type="entry name" value="ADH_N"/>
    <property type="match status" value="1"/>
</dbReference>
<dbReference type="STRING" id="240427.AYR62_15005"/>
<dbReference type="PANTHER" id="PTHR48106:SF18">
    <property type="entry name" value="QUINONE OXIDOREDUCTASE PIG3"/>
    <property type="match status" value="1"/>
</dbReference>
<dbReference type="Gene3D" id="3.90.180.10">
    <property type="entry name" value="Medium-chain alcohol dehydrogenases, catalytic domain"/>
    <property type="match status" value="1"/>
</dbReference>
<accession>A0A1B2IXG5</accession>
<dbReference type="InterPro" id="IPR013154">
    <property type="entry name" value="ADH-like_N"/>
</dbReference>
<keyword evidence="1" id="KW-0521">NADP</keyword>
<organism evidence="4 5">
    <name type="scientific">Secundilactobacillus paracollinoides</name>
    <dbReference type="NCBI Taxonomy" id="240427"/>
    <lineage>
        <taxon>Bacteria</taxon>
        <taxon>Bacillati</taxon>
        <taxon>Bacillota</taxon>
        <taxon>Bacilli</taxon>
        <taxon>Lactobacillales</taxon>
        <taxon>Lactobacillaceae</taxon>
        <taxon>Secundilactobacillus</taxon>
    </lineage>
</organism>
<name>A0A1B2IXG5_9LACO</name>
<evidence type="ECO:0000256" key="2">
    <source>
        <dbReference type="ARBA" id="ARBA00023002"/>
    </source>
</evidence>